<gene>
    <name evidence="12" type="ORF">SAMN04488109_1257</name>
</gene>
<dbReference type="Pfam" id="PF07715">
    <property type="entry name" value="Plug"/>
    <property type="match status" value="1"/>
</dbReference>
<dbReference type="InterPro" id="IPR036942">
    <property type="entry name" value="Beta-barrel_TonB_sf"/>
</dbReference>
<dbReference type="InterPro" id="IPR000531">
    <property type="entry name" value="Beta-barrel_TonB"/>
</dbReference>
<evidence type="ECO:0000259" key="10">
    <source>
        <dbReference type="Pfam" id="PF00593"/>
    </source>
</evidence>
<dbReference type="Gene3D" id="2.40.170.20">
    <property type="entry name" value="TonB-dependent receptor, beta-barrel domain"/>
    <property type="match status" value="1"/>
</dbReference>
<keyword evidence="7 8" id="KW-0998">Cell outer membrane</keyword>
<feature type="domain" description="TonB-dependent receptor-like beta-barrel" evidence="10">
    <location>
        <begin position="412"/>
        <end position="983"/>
    </location>
</feature>
<evidence type="ECO:0000256" key="2">
    <source>
        <dbReference type="ARBA" id="ARBA00022448"/>
    </source>
</evidence>
<dbReference type="AlphaFoldDB" id="A0A1M5LLW5"/>
<dbReference type="InterPro" id="IPR039426">
    <property type="entry name" value="TonB-dep_rcpt-like"/>
</dbReference>
<comment type="similarity">
    <text evidence="8 9">Belongs to the TonB-dependent receptor family.</text>
</comment>
<evidence type="ECO:0000256" key="8">
    <source>
        <dbReference type="PROSITE-ProRule" id="PRU01360"/>
    </source>
</evidence>
<dbReference type="InterPro" id="IPR023996">
    <property type="entry name" value="TonB-dep_OMP_SusC/RagA"/>
</dbReference>
<keyword evidence="6 8" id="KW-0472">Membrane</keyword>
<dbReference type="Pfam" id="PF13715">
    <property type="entry name" value="CarbopepD_reg_2"/>
    <property type="match status" value="1"/>
</dbReference>
<feature type="domain" description="TonB-dependent receptor plug" evidence="11">
    <location>
        <begin position="131"/>
        <end position="238"/>
    </location>
</feature>
<reference evidence="12 13" key="1">
    <citation type="submission" date="2016-11" db="EMBL/GenBank/DDBJ databases">
        <authorList>
            <person name="Jaros S."/>
            <person name="Januszkiewicz K."/>
            <person name="Wedrychowicz H."/>
        </authorList>
    </citation>
    <scope>NUCLEOTIDE SEQUENCE [LARGE SCALE GENOMIC DNA]</scope>
    <source>
        <strain evidence="12 13">DSM 24574</strain>
    </source>
</reference>
<dbReference type="InterPro" id="IPR023997">
    <property type="entry name" value="TonB-dep_OMP_SusC/RagA_CS"/>
</dbReference>
<evidence type="ECO:0000256" key="3">
    <source>
        <dbReference type="ARBA" id="ARBA00022452"/>
    </source>
</evidence>
<proteinExistence type="inferred from homology"/>
<evidence type="ECO:0000256" key="1">
    <source>
        <dbReference type="ARBA" id="ARBA00004571"/>
    </source>
</evidence>
<dbReference type="EMBL" id="FQWQ01000001">
    <property type="protein sequence ID" value="SHG65333.1"/>
    <property type="molecule type" value="Genomic_DNA"/>
</dbReference>
<organism evidence="12 13">
    <name type="scientific">Chryseolinea serpens</name>
    <dbReference type="NCBI Taxonomy" id="947013"/>
    <lineage>
        <taxon>Bacteria</taxon>
        <taxon>Pseudomonadati</taxon>
        <taxon>Bacteroidota</taxon>
        <taxon>Cytophagia</taxon>
        <taxon>Cytophagales</taxon>
        <taxon>Fulvivirgaceae</taxon>
        <taxon>Chryseolinea</taxon>
    </lineage>
</organism>
<comment type="subcellular location">
    <subcellularLocation>
        <location evidence="1 8">Cell outer membrane</location>
        <topology evidence="1 8">Multi-pass membrane protein</topology>
    </subcellularLocation>
</comment>
<evidence type="ECO:0000259" key="11">
    <source>
        <dbReference type="Pfam" id="PF07715"/>
    </source>
</evidence>
<dbReference type="GO" id="GO:0009279">
    <property type="term" value="C:cell outer membrane"/>
    <property type="evidence" value="ECO:0007669"/>
    <property type="project" value="UniProtKB-SubCell"/>
</dbReference>
<dbReference type="NCBIfam" id="TIGR04057">
    <property type="entry name" value="SusC_RagA_signa"/>
    <property type="match status" value="1"/>
</dbReference>
<evidence type="ECO:0000256" key="6">
    <source>
        <dbReference type="ARBA" id="ARBA00023136"/>
    </source>
</evidence>
<evidence type="ECO:0000256" key="9">
    <source>
        <dbReference type="RuleBase" id="RU003357"/>
    </source>
</evidence>
<dbReference type="InterPro" id="IPR037066">
    <property type="entry name" value="Plug_dom_sf"/>
</dbReference>
<dbReference type="RefSeq" id="WP_084137931.1">
    <property type="nucleotide sequence ID" value="NZ_FQWQ01000001.1"/>
</dbReference>
<evidence type="ECO:0000313" key="12">
    <source>
        <dbReference type="EMBL" id="SHG65333.1"/>
    </source>
</evidence>
<dbReference type="PROSITE" id="PS52016">
    <property type="entry name" value="TONB_DEPENDENT_REC_3"/>
    <property type="match status" value="1"/>
</dbReference>
<dbReference type="STRING" id="947013.SAMN04488109_1257"/>
<dbReference type="OrthoDB" id="9768177at2"/>
<protein>
    <submittedName>
        <fullName evidence="12">TonB-linked outer membrane protein, SusC/RagA family</fullName>
    </submittedName>
</protein>
<dbReference type="SUPFAM" id="SSF56935">
    <property type="entry name" value="Porins"/>
    <property type="match status" value="1"/>
</dbReference>
<dbReference type="Pfam" id="PF00593">
    <property type="entry name" value="TonB_dep_Rec_b-barrel"/>
    <property type="match status" value="1"/>
</dbReference>
<dbReference type="InterPro" id="IPR008969">
    <property type="entry name" value="CarboxyPept-like_regulatory"/>
</dbReference>
<name>A0A1M5LLW5_9BACT</name>
<keyword evidence="5 9" id="KW-0798">TonB box</keyword>
<dbReference type="SUPFAM" id="SSF49464">
    <property type="entry name" value="Carboxypeptidase regulatory domain-like"/>
    <property type="match status" value="1"/>
</dbReference>
<dbReference type="NCBIfam" id="TIGR04056">
    <property type="entry name" value="OMP_RagA_SusC"/>
    <property type="match status" value="1"/>
</dbReference>
<evidence type="ECO:0000313" key="13">
    <source>
        <dbReference type="Proteomes" id="UP000184212"/>
    </source>
</evidence>
<evidence type="ECO:0000256" key="4">
    <source>
        <dbReference type="ARBA" id="ARBA00022692"/>
    </source>
</evidence>
<keyword evidence="2 8" id="KW-0813">Transport</keyword>
<evidence type="ECO:0000256" key="7">
    <source>
        <dbReference type="ARBA" id="ARBA00023237"/>
    </source>
</evidence>
<dbReference type="FunFam" id="2.170.130.10:FF:000008">
    <property type="entry name" value="SusC/RagA family TonB-linked outer membrane protein"/>
    <property type="match status" value="1"/>
</dbReference>
<dbReference type="Gene3D" id="2.60.40.1120">
    <property type="entry name" value="Carboxypeptidase-like, regulatory domain"/>
    <property type="match status" value="1"/>
</dbReference>
<dbReference type="Gene3D" id="2.170.130.10">
    <property type="entry name" value="TonB-dependent receptor, plug domain"/>
    <property type="match status" value="1"/>
</dbReference>
<keyword evidence="4 8" id="KW-0812">Transmembrane</keyword>
<sequence length="1033" mass="113223">MKFLLPYGSLLLFGVLLCVGPGSVYAHTMESSLIVQTNTVTGIVSDEGGMGMPGVNVIVKGTSNGTTTDANGAYSLVLPGDEASTVLVFTFIGYISQEQPLNGRTAVNVTLAADVQQLTEVVVVGYGTQRKKDITGSVSSISTKEVTELPVTNAQQALQGRIPGVDVVSTGTQPGAGVSVRIRGRRSFNAGNDPLYVLDGIPLAGGISDINTQDIQSMDVLKDASATAIYGSRGANGVVLITTKRGTTDGKTKVSYDGYYGVTSSLGKIDMMNGAQFAEYKRESRRATGTYNDADPVAADNKLFEPVELEGIASGRTTDYQDLMLRNGHQQNHQIGILGGNEKTSFAISANYFNDVGIVPNQNFSRYTFRINIDHKIGKYVKIGTSTLASFNITNGDGFNPMPEALLNNPLGNPYNADGSLNFLPTTDGLRSNPLNEIVPGAIVREDKRARIFSSVYAEAKLAEGLTYRVNFGPDYQTRRRGEFTGSLTNARRKGDPTARSDNYNTLAYTLENVVNYTKTIGQSSFNITGLYSIQRQTDEYYNTMVRGVPAEYMQFSNLGAAPIIEGVGSSYSQWTIQSYMGRLNYTFKDKYLLTVTGRSDGSSRFADGKKYGFFPSAAVGWNVIEEDFMKNIRVFSNLKLRASYGKTGNTGIDPYKTLGELERTKYAFGSSSAYGYHPLSLVSPNLKWETTVSGNVGLDFGVFNGRLQGSVDVYIQNTSDLLMEQQLPPTSGTSNLYLNNVGKTRNKGIEIALNSVNIDHSSGFKWTTELNFYANREAIVNLYGATKDDIGNGWFIGKPMTVFYDYEKVGIWQTAELDQATQYQRKPGEIKVADLAGRDANGNLVSGADGKINADDRKILGSDVPDWTGGMTNRFYYKGFDFSFFLYTRQGGMIRSLFHSNYNNLFGRYNNLDVDYWTPNNPTNAYPRPNQNQEFPVYGSSLTYFDGSFVKVRNITFGYTLPKSIVERLKLESVRIYASAQNPFIFASYRSKYKGIDPEFARTPSAGRERTAELDAATPSSKLILVGLNIKL</sequence>
<keyword evidence="13" id="KW-1185">Reference proteome</keyword>
<keyword evidence="3 8" id="KW-1134">Transmembrane beta strand</keyword>
<dbReference type="InterPro" id="IPR012910">
    <property type="entry name" value="Plug_dom"/>
</dbReference>
<accession>A0A1M5LLW5</accession>
<evidence type="ECO:0000256" key="5">
    <source>
        <dbReference type="ARBA" id="ARBA00023077"/>
    </source>
</evidence>
<dbReference type="Proteomes" id="UP000184212">
    <property type="component" value="Unassembled WGS sequence"/>
</dbReference>